<dbReference type="EMBL" id="LXQA011419066">
    <property type="protein sequence ID" value="MCI96600.1"/>
    <property type="molecule type" value="Genomic_DNA"/>
</dbReference>
<evidence type="ECO:0000313" key="1">
    <source>
        <dbReference type="EMBL" id="MCI96600.1"/>
    </source>
</evidence>
<protein>
    <submittedName>
        <fullName evidence="1">Uncharacterized protein</fullName>
    </submittedName>
</protein>
<sequence length="42" mass="4782">GSGSLPRRCQVENEEECCRAEVSDFDSLDFLDFCSRMAPVWP</sequence>
<reference evidence="1 2" key="1">
    <citation type="journal article" date="2018" name="Front. Plant Sci.">
        <title>Red Clover (Trifolium pratense) and Zigzag Clover (T. medium) - A Picture of Genomic Similarities and Differences.</title>
        <authorList>
            <person name="Dluhosova J."/>
            <person name="Istvanek J."/>
            <person name="Nedelnik J."/>
            <person name="Repkova J."/>
        </authorList>
    </citation>
    <scope>NUCLEOTIDE SEQUENCE [LARGE SCALE GENOMIC DNA]</scope>
    <source>
        <strain evidence="2">cv. 10/8</strain>
        <tissue evidence="1">Leaf</tissue>
    </source>
</reference>
<evidence type="ECO:0000313" key="2">
    <source>
        <dbReference type="Proteomes" id="UP000265520"/>
    </source>
</evidence>
<proteinExistence type="predicted"/>
<feature type="non-terminal residue" evidence="1">
    <location>
        <position position="1"/>
    </location>
</feature>
<keyword evidence="2" id="KW-1185">Reference proteome</keyword>
<dbReference type="AlphaFoldDB" id="A0A392WD01"/>
<dbReference type="Proteomes" id="UP000265520">
    <property type="component" value="Unassembled WGS sequence"/>
</dbReference>
<name>A0A392WD01_9FABA</name>
<organism evidence="1 2">
    <name type="scientific">Trifolium medium</name>
    <dbReference type="NCBI Taxonomy" id="97028"/>
    <lineage>
        <taxon>Eukaryota</taxon>
        <taxon>Viridiplantae</taxon>
        <taxon>Streptophyta</taxon>
        <taxon>Embryophyta</taxon>
        <taxon>Tracheophyta</taxon>
        <taxon>Spermatophyta</taxon>
        <taxon>Magnoliopsida</taxon>
        <taxon>eudicotyledons</taxon>
        <taxon>Gunneridae</taxon>
        <taxon>Pentapetalae</taxon>
        <taxon>rosids</taxon>
        <taxon>fabids</taxon>
        <taxon>Fabales</taxon>
        <taxon>Fabaceae</taxon>
        <taxon>Papilionoideae</taxon>
        <taxon>50 kb inversion clade</taxon>
        <taxon>NPAAA clade</taxon>
        <taxon>Hologalegina</taxon>
        <taxon>IRL clade</taxon>
        <taxon>Trifolieae</taxon>
        <taxon>Trifolium</taxon>
    </lineage>
</organism>
<comment type="caution">
    <text evidence="1">The sequence shown here is derived from an EMBL/GenBank/DDBJ whole genome shotgun (WGS) entry which is preliminary data.</text>
</comment>
<accession>A0A392WD01</accession>